<name>A0A7Z9BQ02_9CYAN</name>
<dbReference type="AlphaFoldDB" id="A0A7Z9BQ02"/>
<evidence type="ECO:0000313" key="3">
    <source>
        <dbReference type="Proteomes" id="UP000184550"/>
    </source>
</evidence>
<dbReference type="EMBL" id="CZCU02000144">
    <property type="protein sequence ID" value="VXD20129.1"/>
    <property type="molecule type" value="Genomic_DNA"/>
</dbReference>
<keyword evidence="1" id="KW-0472">Membrane</keyword>
<dbReference type="RefSeq" id="WP_083622925.1">
    <property type="nucleotide sequence ID" value="NZ_LR734874.1"/>
</dbReference>
<accession>A0A7Z9BQ02</accession>
<dbReference type="OrthoDB" id="560533at2"/>
<dbReference type="Proteomes" id="UP000184550">
    <property type="component" value="Unassembled WGS sequence"/>
</dbReference>
<organism evidence="2 3">
    <name type="scientific">Planktothrix serta PCC 8927</name>
    <dbReference type="NCBI Taxonomy" id="671068"/>
    <lineage>
        <taxon>Bacteria</taxon>
        <taxon>Bacillati</taxon>
        <taxon>Cyanobacteriota</taxon>
        <taxon>Cyanophyceae</taxon>
        <taxon>Oscillatoriophycideae</taxon>
        <taxon>Oscillatoriales</taxon>
        <taxon>Microcoleaceae</taxon>
        <taxon>Planktothrix</taxon>
    </lineage>
</organism>
<feature type="transmembrane region" description="Helical" evidence="1">
    <location>
        <begin position="84"/>
        <end position="108"/>
    </location>
</feature>
<gene>
    <name evidence="2" type="ORF">PL8927_680065</name>
</gene>
<evidence type="ECO:0000313" key="2">
    <source>
        <dbReference type="EMBL" id="VXD20129.1"/>
    </source>
</evidence>
<keyword evidence="1" id="KW-1133">Transmembrane helix</keyword>
<reference evidence="2" key="1">
    <citation type="submission" date="2019-10" db="EMBL/GenBank/DDBJ databases">
        <authorList>
            <consortium name="Genoscope - CEA"/>
            <person name="William W."/>
        </authorList>
    </citation>
    <scope>NUCLEOTIDE SEQUENCE [LARGE SCALE GENOMIC DNA]</scope>
    <source>
        <strain evidence="2">BBR_PRJEB10992</strain>
    </source>
</reference>
<sequence>MFNSHSQKNPLSYEGTYACPICRCGQISSLTLMEALGCDVCHHIFTINLEKQSLKMADREPALMWHWTGKTWKGEHLGNLELSWIYWIIALSFVLFPPSLIGLSALIFPPISGSVWSWFPLAWTILSFLVHLLILLWLMAEAYQFPVLLFIRTQCQRLVNPRRGNS</sequence>
<protein>
    <submittedName>
        <fullName evidence="2">Uncharacterized protein</fullName>
    </submittedName>
</protein>
<keyword evidence="3" id="KW-1185">Reference proteome</keyword>
<proteinExistence type="predicted"/>
<keyword evidence="1" id="KW-0812">Transmembrane</keyword>
<feature type="transmembrane region" description="Helical" evidence="1">
    <location>
        <begin position="115"/>
        <end position="140"/>
    </location>
</feature>
<evidence type="ECO:0000256" key="1">
    <source>
        <dbReference type="SAM" id="Phobius"/>
    </source>
</evidence>
<comment type="caution">
    <text evidence="2">The sequence shown here is derived from an EMBL/GenBank/DDBJ whole genome shotgun (WGS) entry which is preliminary data.</text>
</comment>